<keyword evidence="8" id="KW-1185">Reference proteome</keyword>
<comment type="similarity">
    <text evidence="2">Belongs to the bacterial solute-binding protein 8 family.</text>
</comment>
<sequence length="329" mass="35306">MFASTALTRRRLLRAGAALATASLLAACGAGGASGGGSWEFTDDRGEKISLPAKPTRIVAQSAAAGTLWDFGVKVTGVFGPQKLADGRPDPQIGGVDLNSTQSVGQVYGEFNLEKFASLRPELTITTMFDDTLWYVPDTAKDKVKPIAGIKVGQKTVPEVLTRFAALAEALGADLRSPALTQAKADFEKAEAALRDAAKAKPGLKVLVVSATKDALYIVRPQESIDLKYFRTLGLDVVEPTQGKDYFQQVSWEQVKEFPADLVLVDNREAQALTPAQMAEVATWKLHPAVQADQVGPWAAAAPNSYQAYTKVMNDLADLVRRSRTDVVN</sequence>
<name>A0ABS5ADT0_9PSEU</name>
<evidence type="ECO:0000256" key="2">
    <source>
        <dbReference type="ARBA" id="ARBA00008814"/>
    </source>
</evidence>
<dbReference type="RefSeq" id="WP_086787785.1">
    <property type="nucleotide sequence ID" value="NZ_JAGIOO010000001.1"/>
</dbReference>
<gene>
    <name evidence="7" type="ORF">JOF53_003334</name>
</gene>
<evidence type="ECO:0000256" key="1">
    <source>
        <dbReference type="ARBA" id="ARBA00004196"/>
    </source>
</evidence>
<proteinExistence type="inferred from homology"/>
<keyword evidence="3" id="KW-0813">Transport</keyword>
<dbReference type="EMBL" id="JAGIOO010000001">
    <property type="protein sequence ID" value="MBP2474462.1"/>
    <property type="molecule type" value="Genomic_DNA"/>
</dbReference>
<comment type="caution">
    <text evidence="7">The sequence shown here is derived from an EMBL/GenBank/DDBJ whole genome shotgun (WGS) entry which is preliminary data.</text>
</comment>
<evidence type="ECO:0000256" key="5">
    <source>
        <dbReference type="SAM" id="SignalP"/>
    </source>
</evidence>
<feature type="chain" id="PRO_5047487458" evidence="5">
    <location>
        <begin position="27"/>
        <end position="329"/>
    </location>
</feature>
<evidence type="ECO:0000256" key="3">
    <source>
        <dbReference type="ARBA" id="ARBA00022448"/>
    </source>
</evidence>
<dbReference type="Pfam" id="PF01497">
    <property type="entry name" value="Peripla_BP_2"/>
    <property type="match status" value="1"/>
</dbReference>
<reference evidence="7 8" key="1">
    <citation type="submission" date="2021-03" db="EMBL/GenBank/DDBJ databases">
        <title>Sequencing the genomes of 1000 actinobacteria strains.</title>
        <authorList>
            <person name="Klenk H.-P."/>
        </authorList>
    </citation>
    <scope>NUCLEOTIDE SEQUENCE [LARGE SCALE GENOMIC DNA]</scope>
    <source>
        <strain evidence="7 8">DSM 44580</strain>
    </source>
</reference>
<protein>
    <submittedName>
        <fullName evidence="7">Iron complex transport system substrate-binding protein</fullName>
    </submittedName>
</protein>
<evidence type="ECO:0000259" key="6">
    <source>
        <dbReference type="Pfam" id="PF01497"/>
    </source>
</evidence>
<evidence type="ECO:0000313" key="8">
    <source>
        <dbReference type="Proteomes" id="UP001519363"/>
    </source>
</evidence>
<evidence type="ECO:0000256" key="4">
    <source>
        <dbReference type="ARBA" id="ARBA00022729"/>
    </source>
</evidence>
<comment type="subcellular location">
    <subcellularLocation>
        <location evidence="1">Cell envelope</location>
    </subcellularLocation>
</comment>
<dbReference type="PROSITE" id="PS51318">
    <property type="entry name" value="TAT"/>
    <property type="match status" value="1"/>
</dbReference>
<feature type="signal peptide" evidence="5">
    <location>
        <begin position="1"/>
        <end position="26"/>
    </location>
</feature>
<dbReference type="PANTHER" id="PTHR30532:SF24">
    <property type="entry name" value="FERRIC ENTEROBACTIN-BINDING PERIPLASMIC PROTEIN FEPB"/>
    <property type="match status" value="1"/>
</dbReference>
<feature type="domain" description="Fe/B12 periplasmic-binding" evidence="6">
    <location>
        <begin position="102"/>
        <end position="295"/>
    </location>
</feature>
<dbReference type="InterPro" id="IPR006311">
    <property type="entry name" value="TAT_signal"/>
</dbReference>
<dbReference type="Gene3D" id="3.40.50.1980">
    <property type="entry name" value="Nitrogenase molybdenum iron protein domain"/>
    <property type="match status" value="2"/>
</dbReference>
<organism evidence="7 8">
    <name type="scientific">Crossiella equi</name>
    <dbReference type="NCBI Taxonomy" id="130796"/>
    <lineage>
        <taxon>Bacteria</taxon>
        <taxon>Bacillati</taxon>
        <taxon>Actinomycetota</taxon>
        <taxon>Actinomycetes</taxon>
        <taxon>Pseudonocardiales</taxon>
        <taxon>Pseudonocardiaceae</taxon>
        <taxon>Crossiella</taxon>
    </lineage>
</organism>
<keyword evidence="4 5" id="KW-0732">Signal</keyword>
<dbReference type="SUPFAM" id="SSF53807">
    <property type="entry name" value="Helical backbone' metal receptor"/>
    <property type="match status" value="1"/>
</dbReference>
<dbReference type="PANTHER" id="PTHR30532">
    <property type="entry name" value="IRON III DICITRATE-BINDING PERIPLASMIC PROTEIN"/>
    <property type="match status" value="1"/>
</dbReference>
<dbReference type="InterPro" id="IPR051313">
    <property type="entry name" value="Bact_iron-sidero_bind"/>
</dbReference>
<dbReference type="Proteomes" id="UP001519363">
    <property type="component" value="Unassembled WGS sequence"/>
</dbReference>
<evidence type="ECO:0000313" key="7">
    <source>
        <dbReference type="EMBL" id="MBP2474462.1"/>
    </source>
</evidence>
<accession>A0ABS5ADT0</accession>
<dbReference type="InterPro" id="IPR002491">
    <property type="entry name" value="ABC_transptr_periplasmic_BD"/>
</dbReference>